<evidence type="ECO:0000313" key="8">
    <source>
        <dbReference type="Proteomes" id="UP001381693"/>
    </source>
</evidence>
<protein>
    <recommendedName>
        <fullName evidence="6">NTF2 domain-containing protein</fullName>
    </recommendedName>
</protein>
<dbReference type="GO" id="GO:0003723">
    <property type="term" value="F:RNA binding"/>
    <property type="evidence" value="ECO:0007669"/>
    <property type="project" value="InterPro"/>
</dbReference>
<dbReference type="InterPro" id="IPR032675">
    <property type="entry name" value="LRR_dom_sf"/>
</dbReference>
<dbReference type="PANTHER" id="PTHR10662:SF22">
    <property type="entry name" value="NUCLEAR RNA EXPORT FACTOR 1"/>
    <property type="match status" value="1"/>
</dbReference>
<evidence type="ECO:0000256" key="5">
    <source>
        <dbReference type="ARBA" id="ARBA00023242"/>
    </source>
</evidence>
<dbReference type="Pfam" id="PF09162">
    <property type="entry name" value="Tap-RNA_bind"/>
    <property type="match status" value="1"/>
</dbReference>
<name>A0AAN8XBL7_HALRR</name>
<dbReference type="EMBL" id="JAXCGZ010006388">
    <property type="protein sequence ID" value="KAK7079796.1"/>
    <property type="molecule type" value="Genomic_DNA"/>
</dbReference>
<dbReference type="Gene3D" id="3.10.450.50">
    <property type="match status" value="1"/>
</dbReference>
<sequence>MGRKSKRKHQIKKQREMEKMFDEVEDISNMNLNDFKGRNAKERSKLRRKELKKMRKVMRHRCDNQKGASSKSGWQKIVIVGDTPLEKDFVFSSISNYIDTEFRPLGFYRYAKTSGFYLENNPAAALAIVGLNKRLQGPDGSRLKITSQTCDTPDLILNADQIQLLRECLSRRYDVSTCMLDLSSLHKDLVLMEKDILAPLSSSAIMKQVLKIIKENVQEVKALNMSRNSLRKGDVMALQNLQNGNSQLAALNLEHNHITDLKLLNALKVFPLVELNMQFNPVVDNFKEKPLIYIKEVRARLKSLAILDGVDIDKYLSENDKPVLSNPKMNINFSHNEHILCGPSNDGETSVPEEIIQTFLREYYNLIDTPQREELLAAYTPDAVLEIKSSIDAITSSVFVGHEKISAALSLFPATQHHHDTFSFNIQPLGGTRTAQADIIGQCQIVGIDGLVRFHRTMNIVPFNTGYCCAQDIFVLKLIGT</sequence>
<dbReference type="PANTHER" id="PTHR10662">
    <property type="entry name" value="NUCLEAR RNA EXPORT FACTOR"/>
    <property type="match status" value="1"/>
</dbReference>
<comment type="similarity">
    <text evidence="2">Belongs to the NXF family.</text>
</comment>
<dbReference type="Gene3D" id="3.80.10.10">
    <property type="entry name" value="Ribonuclease Inhibitor"/>
    <property type="match status" value="1"/>
</dbReference>
<evidence type="ECO:0000256" key="3">
    <source>
        <dbReference type="ARBA" id="ARBA00022448"/>
    </source>
</evidence>
<dbReference type="InterPro" id="IPR018222">
    <property type="entry name" value="Nuclear_transport_factor_2_euk"/>
</dbReference>
<dbReference type="SUPFAM" id="SSF54928">
    <property type="entry name" value="RNA-binding domain, RBD"/>
    <property type="match status" value="1"/>
</dbReference>
<dbReference type="InterPro" id="IPR030217">
    <property type="entry name" value="NXF_fam"/>
</dbReference>
<dbReference type="InterPro" id="IPR002075">
    <property type="entry name" value="NTF2_dom"/>
</dbReference>
<dbReference type="AlphaFoldDB" id="A0AAN8XBL7"/>
<dbReference type="Pfam" id="PF02136">
    <property type="entry name" value="NTF2"/>
    <property type="match status" value="1"/>
</dbReference>
<dbReference type="Proteomes" id="UP001381693">
    <property type="component" value="Unassembled WGS sequence"/>
</dbReference>
<dbReference type="PROSITE" id="PS50177">
    <property type="entry name" value="NTF2_DOMAIN"/>
    <property type="match status" value="1"/>
</dbReference>
<dbReference type="InterPro" id="IPR057125">
    <property type="entry name" value="NXF1/2/3/5-like_LRR"/>
</dbReference>
<gene>
    <name evidence="7" type="ORF">SK128_017015</name>
</gene>
<proteinExistence type="inferred from homology"/>
<keyword evidence="5" id="KW-0539">Nucleus</keyword>
<dbReference type="InterPro" id="IPR015245">
    <property type="entry name" value="Tap_RNA-bd"/>
</dbReference>
<keyword evidence="8" id="KW-1185">Reference proteome</keyword>
<dbReference type="Gene3D" id="3.30.70.330">
    <property type="match status" value="1"/>
</dbReference>
<comment type="caution">
    <text evidence="7">The sequence shown here is derived from an EMBL/GenBank/DDBJ whole genome shotgun (WGS) entry which is preliminary data.</text>
</comment>
<dbReference type="Pfam" id="PF24048">
    <property type="entry name" value="LRR_NXF1-5"/>
    <property type="match status" value="1"/>
</dbReference>
<reference evidence="7 8" key="1">
    <citation type="submission" date="2023-11" db="EMBL/GenBank/DDBJ databases">
        <title>Halocaridina rubra genome assembly.</title>
        <authorList>
            <person name="Smith C."/>
        </authorList>
    </citation>
    <scope>NUCLEOTIDE SEQUENCE [LARGE SCALE GENOMIC DNA]</scope>
    <source>
        <strain evidence="7">EP-1</strain>
        <tissue evidence="7">Whole</tissue>
    </source>
</reference>
<dbReference type="SUPFAM" id="SSF52058">
    <property type="entry name" value="L domain-like"/>
    <property type="match status" value="1"/>
</dbReference>
<dbReference type="GO" id="GO:0005634">
    <property type="term" value="C:nucleus"/>
    <property type="evidence" value="ECO:0007669"/>
    <property type="project" value="UniProtKB-SubCell"/>
</dbReference>
<evidence type="ECO:0000256" key="2">
    <source>
        <dbReference type="ARBA" id="ARBA00009285"/>
    </source>
</evidence>
<dbReference type="InterPro" id="IPR035979">
    <property type="entry name" value="RBD_domain_sf"/>
</dbReference>
<comment type="subcellular location">
    <subcellularLocation>
        <location evidence="1">Nucleus</location>
    </subcellularLocation>
</comment>
<accession>A0AAN8XBL7</accession>
<dbReference type="PROSITE" id="PS51450">
    <property type="entry name" value="LRR"/>
    <property type="match status" value="1"/>
</dbReference>
<feature type="domain" description="NTF2" evidence="6">
    <location>
        <begin position="355"/>
        <end position="476"/>
    </location>
</feature>
<dbReference type="InterPro" id="IPR012677">
    <property type="entry name" value="Nucleotide-bd_a/b_plait_sf"/>
</dbReference>
<dbReference type="SUPFAM" id="SSF54427">
    <property type="entry name" value="NTF2-like"/>
    <property type="match status" value="1"/>
</dbReference>
<keyword evidence="4" id="KW-0509">mRNA transport</keyword>
<dbReference type="InterPro" id="IPR001611">
    <property type="entry name" value="Leu-rich_rpt"/>
</dbReference>
<dbReference type="GO" id="GO:0016973">
    <property type="term" value="P:poly(A)+ mRNA export from nucleus"/>
    <property type="evidence" value="ECO:0007669"/>
    <property type="project" value="TreeGrafter"/>
</dbReference>
<evidence type="ECO:0000259" key="6">
    <source>
        <dbReference type="PROSITE" id="PS50177"/>
    </source>
</evidence>
<organism evidence="7 8">
    <name type="scientific">Halocaridina rubra</name>
    <name type="common">Hawaiian red shrimp</name>
    <dbReference type="NCBI Taxonomy" id="373956"/>
    <lineage>
        <taxon>Eukaryota</taxon>
        <taxon>Metazoa</taxon>
        <taxon>Ecdysozoa</taxon>
        <taxon>Arthropoda</taxon>
        <taxon>Crustacea</taxon>
        <taxon>Multicrustacea</taxon>
        <taxon>Malacostraca</taxon>
        <taxon>Eumalacostraca</taxon>
        <taxon>Eucarida</taxon>
        <taxon>Decapoda</taxon>
        <taxon>Pleocyemata</taxon>
        <taxon>Caridea</taxon>
        <taxon>Atyoidea</taxon>
        <taxon>Atyidae</taxon>
        <taxon>Halocaridina</taxon>
    </lineage>
</organism>
<dbReference type="InterPro" id="IPR032710">
    <property type="entry name" value="NTF2-like_dom_sf"/>
</dbReference>
<dbReference type="GO" id="GO:0005737">
    <property type="term" value="C:cytoplasm"/>
    <property type="evidence" value="ECO:0007669"/>
    <property type="project" value="InterPro"/>
</dbReference>
<evidence type="ECO:0000313" key="7">
    <source>
        <dbReference type="EMBL" id="KAK7079796.1"/>
    </source>
</evidence>
<evidence type="ECO:0000256" key="1">
    <source>
        <dbReference type="ARBA" id="ARBA00004123"/>
    </source>
</evidence>
<keyword evidence="3" id="KW-0813">Transport</keyword>
<evidence type="ECO:0000256" key="4">
    <source>
        <dbReference type="ARBA" id="ARBA00022816"/>
    </source>
</evidence>